<proteinExistence type="predicted"/>
<feature type="coiled-coil region" evidence="1">
    <location>
        <begin position="245"/>
        <end position="287"/>
    </location>
</feature>
<dbReference type="Proteomes" id="UP000053372">
    <property type="component" value="Unassembled WGS sequence"/>
</dbReference>
<accession>A0A0V7ZKD6</accession>
<dbReference type="OrthoDB" id="9757917at2"/>
<sequence>MSNQPNAEQILQNIFQNVKVGGDLTTGDITQIGSLFVVTPDNPKKIEFAKKLVAIEVLSNISNLDARIGFVEESLTEDTFQGQLAIVRNKIAPALEQTASSSYNRLILQQTVASLRQALNSRPLKIESATPLVNIFTESALNAELVRYFYNHLIDVQDVTESLLRVVSDAASSNFDNETMLNYYKHRISLEINRLKNRSEITHLSGLRVLNSLDINLSDVNIELGTLIYLQPHQLVNDIEIETFLEKSIRKAEQLLSERQSLLTEGKELLSKALQEYEDINKLLEIKATDTWSEVVGKAISLRQLGRTTEAVAAFYRYGEIFSATDPTAKRYSQTAQQFTTQHQNFGVQGGVYIYEMVDGGKAMLAGIAVGDIVIDYAGRSIKGMDDLVCALRDALTGELVRITYLRMQDDGNFIRKTQTIVHGVLGVGFVPI</sequence>
<evidence type="ECO:0000259" key="2">
    <source>
        <dbReference type="Pfam" id="PF17820"/>
    </source>
</evidence>
<dbReference type="InterPro" id="IPR036034">
    <property type="entry name" value="PDZ_sf"/>
</dbReference>
<dbReference type="InterPro" id="IPR041489">
    <property type="entry name" value="PDZ_6"/>
</dbReference>
<protein>
    <recommendedName>
        <fullName evidence="2">PDZ domain-containing protein</fullName>
    </recommendedName>
</protein>
<feature type="domain" description="PDZ" evidence="2">
    <location>
        <begin position="354"/>
        <end position="407"/>
    </location>
</feature>
<organism evidence="3 5">
    <name type="scientific">Mastigocoleus testarum BC008</name>
    <dbReference type="NCBI Taxonomy" id="371196"/>
    <lineage>
        <taxon>Bacteria</taxon>
        <taxon>Bacillati</taxon>
        <taxon>Cyanobacteriota</taxon>
        <taxon>Cyanophyceae</taxon>
        <taxon>Nostocales</taxon>
        <taxon>Hapalosiphonaceae</taxon>
        <taxon>Mastigocoleus</taxon>
    </lineage>
</organism>
<keyword evidence="5" id="KW-1185">Reference proteome</keyword>
<evidence type="ECO:0000256" key="1">
    <source>
        <dbReference type="SAM" id="Coils"/>
    </source>
</evidence>
<dbReference type="AlphaFoldDB" id="A0A0V7ZKD6"/>
<reference evidence="3 5" key="1">
    <citation type="journal article" date="2015" name="Genome Announc.">
        <title>Draft Genome of the Euendolithic (true boring) Cyanobacterium Mastigocoleus testarum strain BC008.</title>
        <authorList>
            <person name="Guida B.S."/>
            <person name="Garcia-Pichel F."/>
        </authorList>
    </citation>
    <scope>NUCLEOTIDE SEQUENCE [LARGE SCALE GENOMIC DNA]</scope>
    <source>
        <strain evidence="3 5">BC008</strain>
    </source>
</reference>
<evidence type="ECO:0000313" key="4">
    <source>
        <dbReference type="EMBL" id="KST67006.1"/>
    </source>
</evidence>
<evidence type="ECO:0000313" key="3">
    <source>
        <dbReference type="EMBL" id="KST64913.1"/>
    </source>
</evidence>
<dbReference type="SUPFAM" id="SSF50156">
    <property type="entry name" value="PDZ domain-like"/>
    <property type="match status" value="1"/>
</dbReference>
<dbReference type="RefSeq" id="WP_027846617.1">
    <property type="nucleotide sequence ID" value="NZ_LMTZ01000091.1"/>
</dbReference>
<dbReference type="Pfam" id="PF17820">
    <property type="entry name" value="PDZ_6"/>
    <property type="match status" value="1"/>
</dbReference>
<dbReference type="Gene3D" id="2.30.42.10">
    <property type="match status" value="1"/>
</dbReference>
<comment type="caution">
    <text evidence="3">The sequence shown here is derived from an EMBL/GenBank/DDBJ whole genome shotgun (WGS) entry which is preliminary data.</text>
</comment>
<name>A0A0V7ZKD6_9CYAN</name>
<dbReference type="EMBL" id="LMTZ01000116">
    <property type="protein sequence ID" value="KST64913.1"/>
    <property type="molecule type" value="Genomic_DNA"/>
</dbReference>
<evidence type="ECO:0000313" key="5">
    <source>
        <dbReference type="Proteomes" id="UP000053372"/>
    </source>
</evidence>
<keyword evidence="1" id="KW-0175">Coiled coil</keyword>
<dbReference type="EMBL" id="LMTZ01000091">
    <property type="protein sequence ID" value="KST67006.1"/>
    <property type="molecule type" value="Genomic_DNA"/>
</dbReference>
<gene>
    <name evidence="3" type="ORF">BC008_19075</name>
    <name evidence="4" type="ORF">BC008_27835</name>
</gene>